<comment type="similarity">
    <text evidence="1 3">Belongs to the short-chain dehydrogenases/reductases (SDR) family.</text>
</comment>
<dbReference type="SUPFAM" id="SSF51735">
    <property type="entry name" value="NAD(P)-binding Rossmann-fold domains"/>
    <property type="match status" value="1"/>
</dbReference>
<dbReference type="InterPro" id="IPR036291">
    <property type="entry name" value="NAD(P)-bd_dom_sf"/>
</dbReference>
<evidence type="ECO:0000313" key="5">
    <source>
        <dbReference type="EMBL" id="MCM4078792.1"/>
    </source>
</evidence>
<organism evidence="5 6">
    <name type="scientific">Paractinoplanes hotanensis</name>
    <dbReference type="NCBI Taxonomy" id="2906497"/>
    <lineage>
        <taxon>Bacteria</taxon>
        <taxon>Bacillati</taxon>
        <taxon>Actinomycetota</taxon>
        <taxon>Actinomycetes</taxon>
        <taxon>Micromonosporales</taxon>
        <taxon>Micromonosporaceae</taxon>
        <taxon>Paractinoplanes</taxon>
    </lineage>
</organism>
<dbReference type="InterPro" id="IPR020904">
    <property type="entry name" value="Sc_DH/Rdtase_CS"/>
</dbReference>
<dbReference type="PROSITE" id="PS00061">
    <property type="entry name" value="ADH_SHORT"/>
    <property type="match status" value="1"/>
</dbReference>
<evidence type="ECO:0000259" key="4">
    <source>
        <dbReference type="SMART" id="SM00822"/>
    </source>
</evidence>
<dbReference type="EMBL" id="JAMQOL010000017">
    <property type="protein sequence ID" value="MCM4078792.1"/>
    <property type="molecule type" value="Genomic_DNA"/>
</dbReference>
<gene>
    <name evidence="5" type="ORF">LXN57_14560</name>
</gene>
<dbReference type="SMART" id="SM00822">
    <property type="entry name" value="PKS_KR"/>
    <property type="match status" value="1"/>
</dbReference>
<evidence type="ECO:0000256" key="1">
    <source>
        <dbReference type="ARBA" id="ARBA00006484"/>
    </source>
</evidence>
<dbReference type="Pfam" id="PF00106">
    <property type="entry name" value="adh_short"/>
    <property type="match status" value="1"/>
</dbReference>
<dbReference type="PANTHER" id="PTHR44196">
    <property type="entry name" value="DEHYDROGENASE/REDUCTASE SDR FAMILY MEMBER 7B"/>
    <property type="match status" value="1"/>
</dbReference>
<evidence type="ECO:0000313" key="6">
    <source>
        <dbReference type="Proteomes" id="UP001523216"/>
    </source>
</evidence>
<dbReference type="InterPro" id="IPR002347">
    <property type="entry name" value="SDR_fam"/>
</dbReference>
<accession>A0ABT0XYJ1</accession>
<dbReference type="PRINTS" id="PR00081">
    <property type="entry name" value="GDHRDH"/>
</dbReference>
<keyword evidence="2" id="KW-0560">Oxidoreductase</keyword>
<evidence type="ECO:0000256" key="3">
    <source>
        <dbReference type="RuleBase" id="RU000363"/>
    </source>
</evidence>
<keyword evidence="6" id="KW-1185">Reference proteome</keyword>
<dbReference type="RefSeq" id="WP_251798657.1">
    <property type="nucleotide sequence ID" value="NZ_JAMQOL010000017.1"/>
</dbReference>
<dbReference type="Proteomes" id="UP001523216">
    <property type="component" value="Unassembled WGS sequence"/>
</dbReference>
<feature type="domain" description="Ketoreductase" evidence="4">
    <location>
        <begin position="9"/>
        <end position="193"/>
    </location>
</feature>
<sequence>MTPYRFAGRTAVLTGAASGIGEQLAYGLAQRGSHLVLIDVAPLDAVAARIREAHPALQVETVQADLSDRAEVTAVADRVLSAHPTLGLLINNAGIALGGRFDQMTVDEFETVMNVNFRAPMLLTHALLPALTATPGGHLVNVSSLFGLIALYGQSAYSASKFALRGLSQVLRAELAENGVGVTTVHPGGIRTSIATSARMGSKVPADQIAPQLRSFDALLTFPAEKAAAQILDAVTRRRARLLIASSAKLPDLLARLAPVGHTKLIALVTAAVNSRSRPSTASPNPVAD</sequence>
<dbReference type="PANTHER" id="PTHR44196:SF1">
    <property type="entry name" value="DEHYDROGENASE_REDUCTASE SDR FAMILY MEMBER 7B"/>
    <property type="match status" value="1"/>
</dbReference>
<dbReference type="Gene3D" id="3.40.50.720">
    <property type="entry name" value="NAD(P)-binding Rossmann-like Domain"/>
    <property type="match status" value="1"/>
</dbReference>
<evidence type="ECO:0000256" key="2">
    <source>
        <dbReference type="ARBA" id="ARBA00023002"/>
    </source>
</evidence>
<comment type="caution">
    <text evidence="5">The sequence shown here is derived from an EMBL/GenBank/DDBJ whole genome shotgun (WGS) entry which is preliminary data.</text>
</comment>
<protein>
    <submittedName>
        <fullName evidence="5">SDR family NAD(P)-dependent oxidoreductase</fullName>
    </submittedName>
</protein>
<name>A0ABT0XYJ1_9ACTN</name>
<reference evidence="5 6" key="1">
    <citation type="submission" date="2022-06" db="EMBL/GenBank/DDBJ databases">
        <title>Actinoplanes abujensis sp. nov., isolated from Nigerian arid soil.</title>
        <authorList>
            <person name="Ding P."/>
        </authorList>
    </citation>
    <scope>NUCLEOTIDE SEQUENCE [LARGE SCALE GENOMIC DNA]</scope>
    <source>
        <strain evidence="6">TRM88002</strain>
    </source>
</reference>
<dbReference type="PRINTS" id="PR00080">
    <property type="entry name" value="SDRFAMILY"/>
</dbReference>
<dbReference type="InterPro" id="IPR057326">
    <property type="entry name" value="KR_dom"/>
</dbReference>
<proteinExistence type="inferred from homology"/>